<evidence type="ECO:0000313" key="1">
    <source>
        <dbReference type="EMBL" id="GME90386.1"/>
    </source>
</evidence>
<dbReference type="Proteomes" id="UP001165064">
    <property type="component" value="Unassembled WGS sequence"/>
</dbReference>
<proteinExistence type="predicted"/>
<organism evidence="1 2">
    <name type="scientific">Ambrosiozyma monospora</name>
    <name type="common">Yeast</name>
    <name type="synonym">Endomycopsis monosporus</name>
    <dbReference type="NCBI Taxonomy" id="43982"/>
    <lineage>
        <taxon>Eukaryota</taxon>
        <taxon>Fungi</taxon>
        <taxon>Dikarya</taxon>
        <taxon>Ascomycota</taxon>
        <taxon>Saccharomycotina</taxon>
        <taxon>Pichiomycetes</taxon>
        <taxon>Pichiales</taxon>
        <taxon>Pichiaceae</taxon>
        <taxon>Ambrosiozyma</taxon>
    </lineage>
</organism>
<sequence>MRIPSRFATICYFLHILHTTVSLRIPSKAISFVPKLALSAINHFSDSQETQLYKVHTNSISAINQHQLLLEGKLAPLGLDVLATELDSYSVQQPKDNDAKEAISGIMLSKNMLNKNGYLKLGLINSAKSSFQLNLQETGLEDELMHDLDQVPLQFPQGTQCLFLFNTDNQTRFNIQNPKTWSFMNKETDFKIVDYGLLMSLNYLKSVGDFGSVLGGGDYSKFQVGAQSKEAFYYRHPPGHPLSLESPVLVVLLQESKMKTANEHGKAEASAIRKKKVKLFEMFSKLLFESRQAQIT</sequence>
<reference evidence="1" key="1">
    <citation type="submission" date="2023-04" db="EMBL/GenBank/DDBJ databases">
        <title>Ambrosiozyma monospora NBRC 10751.</title>
        <authorList>
            <person name="Ichikawa N."/>
            <person name="Sato H."/>
            <person name="Tonouchi N."/>
        </authorList>
    </citation>
    <scope>NUCLEOTIDE SEQUENCE</scope>
    <source>
        <strain evidence="1">NBRC 10751</strain>
    </source>
</reference>
<dbReference type="EMBL" id="BSXS01007812">
    <property type="protein sequence ID" value="GME90386.1"/>
    <property type="molecule type" value="Genomic_DNA"/>
</dbReference>
<gene>
    <name evidence="1" type="ORF">Amon02_000869400</name>
</gene>
<accession>A0ACB5TKC5</accession>
<evidence type="ECO:0000313" key="2">
    <source>
        <dbReference type="Proteomes" id="UP001165064"/>
    </source>
</evidence>
<name>A0ACB5TKC5_AMBMO</name>
<comment type="caution">
    <text evidence="1">The sequence shown here is derived from an EMBL/GenBank/DDBJ whole genome shotgun (WGS) entry which is preliminary data.</text>
</comment>
<protein>
    <submittedName>
        <fullName evidence="1">Unnamed protein product</fullName>
    </submittedName>
</protein>
<keyword evidence="2" id="KW-1185">Reference proteome</keyword>